<proteinExistence type="predicted"/>
<dbReference type="InterPro" id="IPR006176">
    <property type="entry name" value="3-OHacyl-CoA_DH_NAD-bd"/>
</dbReference>
<evidence type="ECO:0000256" key="5">
    <source>
        <dbReference type="ARBA" id="ARBA00023027"/>
    </source>
</evidence>
<evidence type="ECO:0000259" key="10">
    <source>
        <dbReference type="Pfam" id="PF02737"/>
    </source>
</evidence>
<dbReference type="GO" id="GO:0006635">
    <property type="term" value="P:fatty acid beta-oxidation"/>
    <property type="evidence" value="ECO:0007669"/>
    <property type="project" value="TreeGrafter"/>
</dbReference>
<dbReference type="Pfam" id="PF02737">
    <property type="entry name" value="3HCDH_N"/>
    <property type="match status" value="1"/>
</dbReference>
<name>A0AAW8U335_9ENTE</name>
<keyword evidence="4 11" id="KW-0560">Oxidoreductase</keyword>
<evidence type="ECO:0000256" key="2">
    <source>
        <dbReference type="ARBA" id="ARBA00005086"/>
    </source>
</evidence>
<evidence type="ECO:0000256" key="3">
    <source>
        <dbReference type="ARBA" id="ARBA00022832"/>
    </source>
</evidence>
<dbReference type="PANTHER" id="PTHR43561:SF3">
    <property type="entry name" value="HYDROXYACYL-COENZYME A DEHYDROGENASE, MITOCHONDRIAL"/>
    <property type="match status" value="1"/>
</dbReference>
<feature type="site" description="Important for catalytic activity" evidence="8">
    <location>
        <position position="141"/>
    </location>
</feature>
<dbReference type="NCBIfam" id="NF006143">
    <property type="entry name" value="PRK08293.1"/>
    <property type="match status" value="1"/>
</dbReference>
<evidence type="ECO:0000256" key="1">
    <source>
        <dbReference type="ARBA" id="ARBA00005005"/>
    </source>
</evidence>
<evidence type="ECO:0000313" key="11">
    <source>
        <dbReference type="EMBL" id="MDT2833966.1"/>
    </source>
</evidence>
<evidence type="ECO:0000256" key="7">
    <source>
        <dbReference type="ARBA" id="ARBA00049556"/>
    </source>
</evidence>
<accession>A0AAW8U335</accession>
<keyword evidence="3" id="KW-0276">Fatty acid metabolism</keyword>
<comment type="pathway">
    <text evidence="1">Lipid metabolism; fatty acid beta-oxidation.</text>
</comment>
<protein>
    <submittedName>
        <fullName evidence="11">3-hydroxyacyl-CoA dehydrogenase</fullName>
        <ecNumber evidence="11">1.1.1.35</ecNumber>
    </submittedName>
</protein>
<reference evidence="11" key="1">
    <citation type="submission" date="2023-03" db="EMBL/GenBank/DDBJ databases">
        <authorList>
            <person name="Shen W."/>
            <person name="Cai J."/>
        </authorList>
    </citation>
    <scope>NUCLEOTIDE SEQUENCE</scope>
    <source>
        <strain evidence="11">P96-3</strain>
    </source>
</reference>
<dbReference type="SUPFAM" id="SSF51735">
    <property type="entry name" value="NAD(P)-binding Rossmann-fold domains"/>
    <property type="match status" value="1"/>
</dbReference>
<gene>
    <name evidence="11" type="ORF">P7H70_07845</name>
</gene>
<keyword evidence="6" id="KW-0443">Lipid metabolism</keyword>
<dbReference type="InterPro" id="IPR008927">
    <property type="entry name" value="6-PGluconate_DH-like_C_sf"/>
</dbReference>
<dbReference type="InterPro" id="IPR006108">
    <property type="entry name" value="3HC_DH_C"/>
</dbReference>
<dbReference type="SUPFAM" id="SSF48179">
    <property type="entry name" value="6-phosphogluconate dehydrogenase C-terminal domain-like"/>
    <property type="match status" value="1"/>
</dbReference>
<keyword evidence="5" id="KW-0520">NAD</keyword>
<evidence type="ECO:0000256" key="4">
    <source>
        <dbReference type="ARBA" id="ARBA00023002"/>
    </source>
</evidence>
<dbReference type="InterPro" id="IPR036291">
    <property type="entry name" value="NAD(P)-bd_dom_sf"/>
</dbReference>
<dbReference type="EC" id="1.1.1.35" evidence="11"/>
<dbReference type="GO" id="GO:0003857">
    <property type="term" value="F:(3S)-3-hydroxyacyl-CoA dehydrogenase (NAD+) activity"/>
    <property type="evidence" value="ECO:0007669"/>
    <property type="project" value="UniProtKB-EC"/>
</dbReference>
<dbReference type="Gene3D" id="1.10.1040.10">
    <property type="entry name" value="N-(1-d-carboxylethyl)-l-norvaline Dehydrogenase, domain 2"/>
    <property type="match status" value="1"/>
</dbReference>
<comment type="catalytic activity">
    <reaction evidence="7">
        <text>a (3S)-3-hydroxyacyl-CoA + NAD(+) = a 3-oxoacyl-CoA + NADH + H(+)</text>
        <dbReference type="Rhea" id="RHEA:22432"/>
        <dbReference type="ChEBI" id="CHEBI:15378"/>
        <dbReference type="ChEBI" id="CHEBI:57318"/>
        <dbReference type="ChEBI" id="CHEBI:57540"/>
        <dbReference type="ChEBI" id="CHEBI:57945"/>
        <dbReference type="ChEBI" id="CHEBI:90726"/>
        <dbReference type="EC" id="1.1.1.35"/>
    </reaction>
</comment>
<dbReference type="Proteomes" id="UP001268577">
    <property type="component" value="Unassembled WGS sequence"/>
</dbReference>
<comment type="pathway">
    <text evidence="2">Lipid metabolism; butanoate metabolism.</text>
</comment>
<sequence>MDIKNVTVIGSGVLGSQIAFQIAYSGFKVTVFDINDEALVKAQRSMVTLTKSYERDMEVTDLELKEALSNLIYTTNLETASKEADLIIEAIPEIKELKINLYKQLATLAPESTIFATNTSTFLPSDFAAETGRPDKFLALHFANQIWLNNTAEIMGTAETDPDVFETIVAFSKNIGMIPLPLYKEQRGYILNSLLVPLLKSAEDLLVNEVANPETIDKTWMIATKSPRGPFGILDIVGLNTAYNIALSKDTDDSKKIAHFLKENYLDKGHLGIQSGQGFYTYPNPSYLEKDFLTE</sequence>
<dbReference type="Gene3D" id="3.40.50.720">
    <property type="entry name" value="NAD(P)-binding Rossmann-like Domain"/>
    <property type="match status" value="1"/>
</dbReference>
<evidence type="ECO:0000259" key="9">
    <source>
        <dbReference type="Pfam" id="PF00725"/>
    </source>
</evidence>
<dbReference type="PANTHER" id="PTHR43561">
    <property type="match status" value="1"/>
</dbReference>
<dbReference type="GO" id="GO:0070403">
    <property type="term" value="F:NAD+ binding"/>
    <property type="evidence" value="ECO:0007669"/>
    <property type="project" value="InterPro"/>
</dbReference>
<dbReference type="Pfam" id="PF00725">
    <property type="entry name" value="3HCDH"/>
    <property type="match status" value="1"/>
</dbReference>
<evidence type="ECO:0000256" key="6">
    <source>
        <dbReference type="ARBA" id="ARBA00023098"/>
    </source>
</evidence>
<feature type="domain" description="3-hydroxyacyl-CoA dehydrogenase NAD binding" evidence="10">
    <location>
        <begin position="5"/>
        <end position="182"/>
    </location>
</feature>
<dbReference type="InterPro" id="IPR052242">
    <property type="entry name" value="Mito_3-hydroxyacyl-CoA_DH"/>
</dbReference>
<dbReference type="RefSeq" id="WP_311866152.1">
    <property type="nucleotide sequence ID" value="NZ_JARQBZ010000012.1"/>
</dbReference>
<evidence type="ECO:0000313" key="12">
    <source>
        <dbReference type="Proteomes" id="UP001268577"/>
    </source>
</evidence>
<dbReference type="PIRSF" id="PIRSF000105">
    <property type="entry name" value="HCDH"/>
    <property type="match status" value="1"/>
</dbReference>
<dbReference type="EMBL" id="JARQBZ010000012">
    <property type="protein sequence ID" value="MDT2833966.1"/>
    <property type="molecule type" value="Genomic_DNA"/>
</dbReference>
<feature type="domain" description="3-hydroxyacyl-CoA dehydrogenase C-terminal" evidence="9">
    <location>
        <begin position="188"/>
        <end position="282"/>
    </location>
</feature>
<dbReference type="InterPro" id="IPR022694">
    <property type="entry name" value="3-OHacyl-CoA_DH"/>
</dbReference>
<comment type="caution">
    <text evidence="11">The sequence shown here is derived from an EMBL/GenBank/DDBJ whole genome shotgun (WGS) entry which is preliminary data.</text>
</comment>
<organism evidence="11 12">
    <name type="scientific">Vagococcus carniphilus</name>
    <dbReference type="NCBI Taxonomy" id="218144"/>
    <lineage>
        <taxon>Bacteria</taxon>
        <taxon>Bacillati</taxon>
        <taxon>Bacillota</taxon>
        <taxon>Bacilli</taxon>
        <taxon>Lactobacillales</taxon>
        <taxon>Enterococcaceae</taxon>
        <taxon>Vagococcus</taxon>
    </lineage>
</organism>
<evidence type="ECO:0000256" key="8">
    <source>
        <dbReference type="PIRSR" id="PIRSR000105-1"/>
    </source>
</evidence>
<dbReference type="AlphaFoldDB" id="A0AAW8U335"/>
<dbReference type="InterPro" id="IPR013328">
    <property type="entry name" value="6PGD_dom2"/>
</dbReference>